<comment type="caution">
    <text evidence="3">The sequence shown here is derived from an EMBL/GenBank/DDBJ whole genome shotgun (WGS) entry which is preliminary data.</text>
</comment>
<feature type="transmembrane region" description="Helical" evidence="1">
    <location>
        <begin position="104"/>
        <end position="121"/>
    </location>
</feature>
<dbReference type="PANTHER" id="PTHR42736">
    <property type="entry name" value="PROTEIN-GLUTAMINE GAMMA-GLUTAMYLTRANSFERASE"/>
    <property type="match status" value="1"/>
</dbReference>
<dbReference type="EMBL" id="JANFQO010000001">
    <property type="protein sequence ID" value="MCQ4163217.1"/>
    <property type="molecule type" value="Genomic_DNA"/>
</dbReference>
<dbReference type="Pfam" id="PF01841">
    <property type="entry name" value="Transglut_core"/>
    <property type="match status" value="1"/>
</dbReference>
<reference evidence="3" key="1">
    <citation type="submission" date="2022-07" db="EMBL/GenBank/DDBJ databases">
        <title>Tahibacter sp., a new gammaproteobacterium isolated from the silt sample collected at pig farm.</title>
        <authorList>
            <person name="Chen H."/>
        </authorList>
    </citation>
    <scope>NUCLEOTIDE SEQUENCE</scope>
    <source>
        <strain evidence="3">P2K</strain>
    </source>
</reference>
<dbReference type="InterPro" id="IPR021878">
    <property type="entry name" value="TgpA_N"/>
</dbReference>
<dbReference type="InterPro" id="IPR052901">
    <property type="entry name" value="Bact_TGase-like"/>
</dbReference>
<name>A0ABT1QNS7_9GAMM</name>
<dbReference type="InterPro" id="IPR025403">
    <property type="entry name" value="TgpA-like_C"/>
</dbReference>
<dbReference type="PANTHER" id="PTHR42736:SF1">
    <property type="entry name" value="PROTEIN-GLUTAMINE GAMMA-GLUTAMYLTRANSFERASE"/>
    <property type="match status" value="1"/>
</dbReference>
<organism evidence="3 4">
    <name type="scientific">Tahibacter harae</name>
    <dbReference type="NCBI Taxonomy" id="2963937"/>
    <lineage>
        <taxon>Bacteria</taxon>
        <taxon>Pseudomonadati</taxon>
        <taxon>Pseudomonadota</taxon>
        <taxon>Gammaproteobacteria</taxon>
        <taxon>Lysobacterales</taxon>
        <taxon>Rhodanobacteraceae</taxon>
        <taxon>Tahibacter</taxon>
    </lineage>
</organism>
<accession>A0ABT1QNS7</accession>
<feature type="transmembrane region" description="Helical" evidence="1">
    <location>
        <begin position="165"/>
        <end position="186"/>
    </location>
</feature>
<feature type="transmembrane region" description="Helical" evidence="1">
    <location>
        <begin position="546"/>
        <end position="566"/>
    </location>
</feature>
<dbReference type="Pfam" id="PF11992">
    <property type="entry name" value="TgpA_N"/>
    <property type="match status" value="1"/>
</dbReference>
<proteinExistence type="predicted"/>
<feature type="transmembrane region" description="Helical" evidence="1">
    <location>
        <begin position="63"/>
        <end position="92"/>
    </location>
</feature>
<sequence>MRLDRRQFDLLTLTIVLVLSTHVGHLPLWANLAAGLLVGGRWLQRSYRPGLGAMPVWLRLPLTLGLPVAVIAQFGTVLGLEPGSVLAIGMLVLKLGESEKVRDARAALTFAGFILMAALLFDQGLLGALHVAVAVGLVFLCLRELEIPPGERRGPLFGRELLGGARAIALSVAAAVPLTLLVFLFLPRLAQPLWGAPDNLDARTGVSEVMTPGQFQSLMIDDSPAFRVQFATGQPPPPQQRYWRGLVLNRFDGLNWTRTDSSSHRPVESNLQLLSAPLDYEVTMEPTQQRWLFPLDVPTAAPERFLRNVDLTLTGFRPIGAVQRFSMSSALEFRLAGLNPTQRQNALALPYGYNPRAQALGAQWREQYGDNAERIAAAAMKLFRDEFSYTLTPPPLGRNGMDDFIFETKAGYCEYFASAFAVLLRSAGVPTRVVVGYQGGFWNPTGEYLLVRQSDAHAWNEVWLGERGWVRMDPTAAVRPERVSLGSRAASGAETSWYRSEWLMTLRDRWDLVNQLWNEVVVQFDTLRQQGLLRQFGVAQADWNQLALAFAIGTSLLLAFALWWALRAGRDRQDLIDRAYAALCRRLQRAGVERAAHEGPAAYLQRLRAALPQSAAELEPLFADYIRLRYARRDADAAESRRFAQAARRFRPRRNSG</sequence>
<dbReference type="SUPFAM" id="SSF54001">
    <property type="entry name" value="Cysteine proteinases"/>
    <property type="match status" value="1"/>
</dbReference>
<dbReference type="InterPro" id="IPR038765">
    <property type="entry name" value="Papain-like_cys_pep_sf"/>
</dbReference>
<dbReference type="InterPro" id="IPR002931">
    <property type="entry name" value="Transglutaminase-like"/>
</dbReference>
<dbReference type="Gene3D" id="3.10.620.30">
    <property type="match status" value="1"/>
</dbReference>
<keyword evidence="1" id="KW-0812">Transmembrane</keyword>
<feature type="transmembrane region" description="Helical" evidence="1">
    <location>
        <begin position="127"/>
        <end position="145"/>
    </location>
</feature>
<gene>
    <name evidence="3" type="ORF">NM961_00650</name>
</gene>
<protein>
    <submittedName>
        <fullName evidence="3">DUF3488 and transglutaminase-like domain-containing protein</fullName>
    </submittedName>
</protein>
<evidence type="ECO:0000259" key="2">
    <source>
        <dbReference type="SMART" id="SM00460"/>
    </source>
</evidence>
<dbReference type="Proteomes" id="UP001165498">
    <property type="component" value="Unassembled WGS sequence"/>
</dbReference>
<feature type="domain" description="Transglutaminase-like" evidence="2">
    <location>
        <begin position="405"/>
        <end position="476"/>
    </location>
</feature>
<evidence type="ECO:0000256" key="1">
    <source>
        <dbReference type="SAM" id="Phobius"/>
    </source>
</evidence>
<evidence type="ECO:0000313" key="4">
    <source>
        <dbReference type="Proteomes" id="UP001165498"/>
    </source>
</evidence>
<keyword evidence="1" id="KW-0472">Membrane</keyword>
<dbReference type="SMART" id="SM00460">
    <property type="entry name" value="TGc"/>
    <property type="match status" value="1"/>
</dbReference>
<dbReference type="Pfam" id="PF13559">
    <property type="entry name" value="DUF4129"/>
    <property type="match status" value="1"/>
</dbReference>
<keyword evidence="4" id="KW-1185">Reference proteome</keyword>
<dbReference type="RefSeq" id="WP_255910245.1">
    <property type="nucleotide sequence ID" value="NZ_JANFQO010000001.1"/>
</dbReference>
<evidence type="ECO:0000313" key="3">
    <source>
        <dbReference type="EMBL" id="MCQ4163217.1"/>
    </source>
</evidence>
<keyword evidence="1" id="KW-1133">Transmembrane helix</keyword>